<evidence type="ECO:0000259" key="1">
    <source>
        <dbReference type="PROSITE" id="PS50943"/>
    </source>
</evidence>
<comment type="caution">
    <text evidence="2">The sequence shown here is derived from an EMBL/GenBank/DDBJ whole genome shotgun (WGS) entry which is preliminary data.</text>
</comment>
<gene>
    <name evidence="2" type="ORF">GTP56_28995</name>
</gene>
<dbReference type="RefSeq" id="WP_161052658.1">
    <property type="nucleotide sequence ID" value="NZ_WWCR01000077.1"/>
</dbReference>
<dbReference type="PROSITE" id="PS50943">
    <property type="entry name" value="HTH_CROC1"/>
    <property type="match status" value="1"/>
</dbReference>
<dbReference type="SUPFAM" id="SSF47413">
    <property type="entry name" value="lambda repressor-like DNA-binding domains"/>
    <property type="match status" value="1"/>
</dbReference>
<dbReference type="GO" id="GO:0003677">
    <property type="term" value="F:DNA binding"/>
    <property type="evidence" value="ECO:0007669"/>
    <property type="project" value="InterPro"/>
</dbReference>
<dbReference type="AlphaFoldDB" id="A0A7X4H7J3"/>
<sequence>MSRAAAPGRADAGFTHCLLDSVIARQQLKNDAELSRLLQLAPSSISKIRHRRAALTAEVLLRVHEAFAIPIAELKQLQARQQLLDQRHG</sequence>
<proteinExistence type="predicted"/>
<accession>A0A7X4H7J3</accession>
<feature type="domain" description="HTH cro/C1-type" evidence="1">
    <location>
        <begin position="32"/>
        <end position="74"/>
    </location>
</feature>
<dbReference type="Gene3D" id="1.10.260.40">
    <property type="entry name" value="lambda repressor-like DNA-binding domains"/>
    <property type="match status" value="1"/>
</dbReference>
<evidence type="ECO:0000313" key="3">
    <source>
        <dbReference type="Proteomes" id="UP000469734"/>
    </source>
</evidence>
<protein>
    <submittedName>
        <fullName evidence="2">Transcriptional regulator</fullName>
    </submittedName>
</protein>
<dbReference type="Proteomes" id="UP000469734">
    <property type="component" value="Unassembled WGS sequence"/>
</dbReference>
<name>A0A7X4H7J3_9BURK</name>
<organism evidence="2 3">
    <name type="scientific">Duganella margarita</name>
    <dbReference type="NCBI Taxonomy" id="2692170"/>
    <lineage>
        <taxon>Bacteria</taxon>
        <taxon>Pseudomonadati</taxon>
        <taxon>Pseudomonadota</taxon>
        <taxon>Betaproteobacteria</taxon>
        <taxon>Burkholderiales</taxon>
        <taxon>Oxalobacteraceae</taxon>
        <taxon>Telluria group</taxon>
        <taxon>Duganella</taxon>
    </lineage>
</organism>
<dbReference type="InterPro" id="IPR001387">
    <property type="entry name" value="Cro/C1-type_HTH"/>
</dbReference>
<evidence type="ECO:0000313" key="2">
    <source>
        <dbReference type="EMBL" id="MYM76205.1"/>
    </source>
</evidence>
<dbReference type="InterPro" id="IPR010982">
    <property type="entry name" value="Lambda_DNA-bd_dom_sf"/>
</dbReference>
<dbReference type="EMBL" id="WWCR01000077">
    <property type="protein sequence ID" value="MYM76205.1"/>
    <property type="molecule type" value="Genomic_DNA"/>
</dbReference>
<reference evidence="2 3" key="1">
    <citation type="submission" date="2019-12" db="EMBL/GenBank/DDBJ databases">
        <title>Novel species isolated from a subtropical stream in China.</title>
        <authorList>
            <person name="Lu H."/>
        </authorList>
    </citation>
    <scope>NUCLEOTIDE SEQUENCE [LARGE SCALE GENOMIC DNA]</scope>
    <source>
        <strain evidence="2 3">FT134W</strain>
    </source>
</reference>